<evidence type="ECO:0000313" key="1">
    <source>
        <dbReference type="EMBL" id="QHT01095.1"/>
    </source>
</evidence>
<sequence length="122" mass="13827">MRANLLQTQIVGTKLRSSSMCTQIFCKHKSLQQNCIPLQCARKSSAGTNLCSKIAFLFNDLLNMTHKSFANTNRWRKIAFLVNVHTNLLQTQIFAAKLRSSSMCTQIFSGHKSLRQHCVPLQ</sequence>
<reference evidence="1" key="1">
    <citation type="journal article" date="2020" name="Nature">
        <title>Giant virus diversity and host interactions through global metagenomics.</title>
        <authorList>
            <person name="Schulz F."/>
            <person name="Roux S."/>
            <person name="Paez-Espino D."/>
            <person name="Jungbluth S."/>
            <person name="Walsh D.A."/>
            <person name="Denef V.J."/>
            <person name="McMahon K.D."/>
            <person name="Konstantinidis K.T."/>
            <person name="Eloe-Fadrosh E.A."/>
            <person name="Kyrpides N.C."/>
            <person name="Woyke T."/>
        </authorList>
    </citation>
    <scope>NUCLEOTIDE SEQUENCE</scope>
    <source>
        <strain evidence="1">GVMAG-M-3300020192-26</strain>
    </source>
</reference>
<accession>A0A6C0CBP0</accession>
<dbReference type="EMBL" id="MN739363">
    <property type="protein sequence ID" value="QHT01095.1"/>
    <property type="molecule type" value="Genomic_DNA"/>
</dbReference>
<name>A0A6C0CBP0_9ZZZZ</name>
<proteinExistence type="predicted"/>
<dbReference type="AlphaFoldDB" id="A0A6C0CBP0"/>
<protein>
    <submittedName>
        <fullName evidence="1">Uncharacterized protein</fullName>
    </submittedName>
</protein>
<organism evidence="1">
    <name type="scientific">viral metagenome</name>
    <dbReference type="NCBI Taxonomy" id="1070528"/>
    <lineage>
        <taxon>unclassified sequences</taxon>
        <taxon>metagenomes</taxon>
        <taxon>organismal metagenomes</taxon>
    </lineage>
</organism>